<accession>A0AAV4JI44</accession>
<evidence type="ECO:0008006" key="4">
    <source>
        <dbReference type="Google" id="ProtNLM"/>
    </source>
</evidence>
<keyword evidence="1" id="KW-0812">Transmembrane</keyword>
<evidence type="ECO:0000256" key="1">
    <source>
        <dbReference type="SAM" id="Phobius"/>
    </source>
</evidence>
<dbReference type="AlphaFoldDB" id="A0AAV4JI44"/>
<feature type="transmembrane region" description="Helical" evidence="1">
    <location>
        <begin position="5"/>
        <end position="28"/>
    </location>
</feature>
<sequence>MVVVVVVIVVVVVLVVIAVVVVIVVVVIVVVVVVIVVVVVVVIVVVVVVVIVVCSSSSSSKSSKSSHECEIFSSREHERAESHHNYKNCKKNPGHENFISAQDFEDNYLPRLQSDIQREKLRSRIDLTVRLRVGCTSSERPDDDDMAKFRGTDKSRLGTGFVYAVKAKYNKPCFCPNCNGQVARKQWSCTIWTANHVVYNTEEAKETKIDFFYNDNSCRRDGRMKSVSGMAVVKSEPDKDFCWMSSVTCDEDLGERIGELDWQCGELNRQDITELGLPLSGDNSCDLILIVSHPHGQPKKVTVGEVRCRDGVKGRLEYNTPTCPGSSGAPVFGYDRSQFFIWSPVHTGSFGKTSTENTHKLNEFQRVFKKMKGHKTEQEQINYCFVSF</sequence>
<keyword evidence="3" id="KW-1185">Reference proteome</keyword>
<dbReference type="Proteomes" id="UP000762676">
    <property type="component" value="Unassembled WGS sequence"/>
</dbReference>
<protein>
    <recommendedName>
        <fullName evidence="4">Peptidase S1 domain-containing protein</fullName>
    </recommendedName>
</protein>
<organism evidence="2 3">
    <name type="scientific">Elysia marginata</name>
    <dbReference type="NCBI Taxonomy" id="1093978"/>
    <lineage>
        <taxon>Eukaryota</taxon>
        <taxon>Metazoa</taxon>
        <taxon>Spiralia</taxon>
        <taxon>Lophotrochozoa</taxon>
        <taxon>Mollusca</taxon>
        <taxon>Gastropoda</taxon>
        <taxon>Heterobranchia</taxon>
        <taxon>Euthyneura</taxon>
        <taxon>Panpulmonata</taxon>
        <taxon>Sacoglossa</taxon>
        <taxon>Placobranchoidea</taxon>
        <taxon>Plakobranchidae</taxon>
        <taxon>Elysia</taxon>
    </lineage>
</organism>
<dbReference type="Pfam" id="PF13365">
    <property type="entry name" value="Trypsin_2"/>
    <property type="match status" value="1"/>
</dbReference>
<name>A0AAV4JI44_9GAST</name>
<proteinExistence type="predicted"/>
<dbReference type="InterPro" id="IPR043504">
    <property type="entry name" value="Peptidase_S1_PA_chymotrypsin"/>
</dbReference>
<dbReference type="EMBL" id="BMAT01013883">
    <property type="protein sequence ID" value="GFS22065.1"/>
    <property type="molecule type" value="Genomic_DNA"/>
</dbReference>
<comment type="caution">
    <text evidence="2">The sequence shown here is derived from an EMBL/GenBank/DDBJ whole genome shotgun (WGS) entry which is preliminary data.</text>
</comment>
<gene>
    <name evidence="2" type="ORF">ElyMa_006940800</name>
</gene>
<keyword evidence="1" id="KW-0472">Membrane</keyword>
<keyword evidence="1" id="KW-1133">Transmembrane helix</keyword>
<dbReference type="Gene3D" id="2.40.10.10">
    <property type="entry name" value="Trypsin-like serine proteases"/>
    <property type="match status" value="2"/>
</dbReference>
<evidence type="ECO:0000313" key="2">
    <source>
        <dbReference type="EMBL" id="GFS22065.1"/>
    </source>
</evidence>
<evidence type="ECO:0000313" key="3">
    <source>
        <dbReference type="Proteomes" id="UP000762676"/>
    </source>
</evidence>
<reference evidence="2 3" key="1">
    <citation type="journal article" date="2021" name="Elife">
        <title>Chloroplast acquisition without the gene transfer in kleptoplastic sea slugs, Plakobranchus ocellatus.</title>
        <authorList>
            <person name="Maeda T."/>
            <person name="Takahashi S."/>
            <person name="Yoshida T."/>
            <person name="Shimamura S."/>
            <person name="Takaki Y."/>
            <person name="Nagai Y."/>
            <person name="Toyoda A."/>
            <person name="Suzuki Y."/>
            <person name="Arimoto A."/>
            <person name="Ishii H."/>
            <person name="Satoh N."/>
            <person name="Nishiyama T."/>
            <person name="Hasebe M."/>
            <person name="Maruyama T."/>
            <person name="Minagawa J."/>
            <person name="Obokata J."/>
            <person name="Shigenobu S."/>
        </authorList>
    </citation>
    <scope>NUCLEOTIDE SEQUENCE [LARGE SCALE GENOMIC DNA]</scope>
</reference>
<feature type="transmembrane region" description="Helical" evidence="1">
    <location>
        <begin position="34"/>
        <end position="54"/>
    </location>
</feature>
<dbReference type="InterPro" id="IPR009003">
    <property type="entry name" value="Peptidase_S1_PA"/>
</dbReference>
<dbReference type="SUPFAM" id="SSF50494">
    <property type="entry name" value="Trypsin-like serine proteases"/>
    <property type="match status" value="1"/>
</dbReference>